<proteinExistence type="predicted"/>
<feature type="repeat" description="TPR" evidence="3">
    <location>
        <begin position="271"/>
        <end position="304"/>
    </location>
</feature>
<protein>
    <submittedName>
        <fullName evidence="5">Tetratricopeptide repeat protein</fullName>
    </submittedName>
</protein>
<evidence type="ECO:0000259" key="4">
    <source>
        <dbReference type="Pfam" id="PF12770"/>
    </source>
</evidence>
<dbReference type="SUPFAM" id="SSF48439">
    <property type="entry name" value="Protein prenylyltransferase"/>
    <property type="match status" value="1"/>
</dbReference>
<dbReference type="Pfam" id="PF12770">
    <property type="entry name" value="CHAT"/>
    <property type="match status" value="1"/>
</dbReference>
<dbReference type="Pfam" id="PF00515">
    <property type="entry name" value="TPR_1"/>
    <property type="match status" value="2"/>
</dbReference>
<dbReference type="EMBL" id="JADEWZ010000024">
    <property type="protein sequence ID" value="MBE9117378.1"/>
    <property type="molecule type" value="Genomic_DNA"/>
</dbReference>
<dbReference type="PANTHER" id="PTHR44943">
    <property type="entry name" value="CELLULOSE SYNTHASE OPERON PROTEIN C"/>
    <property type="match status" value="1"/>
</dbReference>
<keyword evidence="1" id="KW-0677">Repeat</keyword>
<name>A0A8J7DZI8_9CYAN</name>
<reference evidence="5" key="1">
    <citation type="submission" date="2020-10" db="EMBL/GenBank/DDBJ databases">
        <authorList>
            <person name="Castelo-Branco R."/>
            <person name="Eusebio N."/>
            <person name="Adriana R."/>
            <person name="Vieira A."/>
            <person name="Brugerolle De Fraissinette N."/>
            <person name="Rezende De Castro R."/>
            <person name="Schneider M.P."/>
            <person name="Vasconcelos V."/>
            <person name="Leao P.N."/>
        </authorList>
    </citation>
    <scope>NUCLEOTIDE SEQUENCE</scope>
    <source>
        <strain evidence="5">LEGE 07157</strain>
    </source>
</reference>
<keyword evidence="6" id="KW-1185">Reference proteome</keyword>
<comment type="caution">
    <text evidence="5">The sequence shown here is derived from an EMBL/GenBank/DDBJ whole genome shotgun (WGS) entry which is preliminary data.</text>
</comment>
<sequence length="1170" mass="132764">MKNFWQQLFNTPPSERLSEPKQPPKPYQPLSDGDYEYLFSQLLEGIAYGWQPGRIQRFFNTLGERGDKDHWLSWLERYGIKVLVSPASNQELAQRMVKLGEQTQSLPENSPVRKIGDLAESIGVSLLSRGSLNEIWEYNGDDSSFSPHTEGHSVEELHSPIPLVSSTLLVISQPPVGITTDGSITGEIVPEEAQQEFQDNPELFSPLGFGQNGSYETPNSQQSITVVENSDAEAEDPEVWFRHGIQCYEMEDFTGAVVCWDNAIARRPNYYQAWSNRGLALKSLQRPEEALESYDRAIELESNYDKAWYNRGIVLVELKRYEEALVAFDRVLELNPKDYKAWYNRGNLLQRFERIEEALESYDRALSFQTDLPEIWYYRGNALARLERHQESITSYDRALELHPNRAQVWFGRGNTLVAIGSLEQAIASYDRALQLQPDGWEIWLSRSEAARLSPHSDLLLTSLSAIAQNNALLNQRGEVGELASLEAGLNYLYPSKHPEGWGQLHAAIGRLYARQGRASTRSVEPWYQAVSRYNEALTTLTEATFPEVHLQVLQDLLQAQLVLEKTAQANKLQQRMTDLLQRLLETPQHQTIPKKKPILNLNHFHQLSVDLAVQSGEFLSAIAQAEWKKTDGWMQEDFSSVLSGASEAGEGLTWQQIQQWLDPATAIVYWHLSPIALTTFIFKADTPEPIVLGQPGNVFKKVVLTPFLRSKIQSAKNNTEELSQLLEDLLDIEQDSATERDSLSTQQCWNALQRLTQFENWLEHWFQLLEQPKEWRKKLPECLTQLSDILEIPKILQILSSDESSKDEKQSAIQHLVLVPHCDLHHLPLPALFHLAAADKTLEHNIRPDLTLSCLPSLHLGQQQVAAISNPDREKLSLLTIAVRDRQESETETQTLTSLANPEIEAAAIGQYFAATQHLIDRRATRANVIAALKTEHNLLHLNSYVRPNPTQAQEMILALGGDDPLSIRDIDILPSLARYKLATLAVTELPPTASTRAKKRTVARPEALFNSASFVRALLGKGVTYVLNCLWRVDSMAGTLFTIEFYRRFAAGTEPTEALQKTQHWMRTITHRELVQWYFERAKELSGNRTSGKVLHEFRDNFRTSLREVANISLLYTETLENNAKTIQENAGKMESSQPPYAHPYYWAGFTINGNPLSPSGHSRDRAF</sequence>
<accession>A0A8J7DZI8</accession>
<organism evidence="5 6">
    <name type="scientific">Lusitaniella coriacea LEGE 07157</name>
    <dbReference type="NCBI Taxonomy" id="945747"/>
    <lineage>
        <taxon>Bacteria</taxon>
        <taxon>Bacillati</taxon>
        <taxon>Cyanobacteriota</taxon>
        <taxon>Cyanophyceae</taxon>
        <taxon>Spirulinales</taxon>
        <taxon>Lusitaniellaceae</taxon>
        <taxon>Lusitaniella</taxon>
    </lineage>
</organism>
<feature type="repeat" description="TPR" evidence="3">
    <location>
        <begin position="339"/>
        <end position="372"/>
    </location>
</feature>
<evidence type="ECO:0000313" key="6">
    <source>
        <dbReference type="Proteomes" id="UP000654482"/>
    </source>
</evidence>
<dbReference type="PANTHER" id="PTHR44943:SF8">
    <property type="entry name" value="TPR REPEAT-CONTAINING PROTEIN MJ0263"/>
    <property type="match status" value="1"/>
</dbReference>
<dbReference type="InterPro" id="IPR002088">
    <property type="entry name" value="Prenyl_trans_a"/>
</dbReference>
<feature type="repeat" description="TPR" evidence="3">
    <location>
        <begin position="407"/>
        <end position="440"/>
    </location>
</feature>
<dbReference type="Gene3D" id="1.25.40.10">
    <property type="entry name" value="Tetratricopeptide repeat domain"/>
    <property type="match status" value="2"/>
</dbReference>
<dbReference type="Pfam" id="PF13432">
    <property type="entry name" value="TPR_16"/>
    <property type="match status" value="1"/>
</dbReference>
<dbReference type="Pfam" id="PF13181">
    <property type="entry name" value="TPR_8"/>
    <property type="match status" value="1"/>
</dbReference>
<dbReference type="InterPro" id="IPR011990">
    <property type="entry name" value="TPR-like_helical_dom_sf"/>
</dbReference>
<keyword evidence="2 3" id="KW-0802">TPR repeat</keyword>
<dbReference type="PROSITE" id="PS51147">
    <property type="entry name" value="PFTA"/>
    <property type="match status" value="1"/>
</dbReference>
<dbReference type="InterPro" id="IPR024983">
    <property type="entry name" value="CHAT_dom"/>
</dbReference>
<dbReference type="InterPro" id="IPR019734">
    <property type="entry name" value="TPR_rpt"/>
</dbReference>
<dbReference type="Proteomes" id="UP000654482">
    <property type="component" value="Unassembled WGS sequence"/>
</dbReference>
<gene>
    <name evidence="5" type="ORF">IQ249_15875</name>
</gene>
<feature type="repeat" description="TPR" evidence="3">
    <location>
        <begin position="373"/>
        <end position="406"/>
    </location>
</feature>
<dbReference type="SMART" id="SM00028">
    <property type="entry name" value="TPR"/>
    <property type="match status" value="6"/>
</dbReference>
<dbReference type="InterPro" id="IPR051685">
    <property type="entry name" value="Ycf3/AcsC/BcsC/TPR_MFPF"/>
</dbReference>
<feature type="repeat" description="TPR" evidence="3">
    <location>
        <begin position="305"/>
        <end position="338"/>
    </location>
</feature>
<evidence type="ECO:0000256" key="3">
    <source>
        <dbReference type="PROSITE-ProRule" id="PRU00339"/>
    </source>
</evidence>
<dbReference type="RefSeq" id="WP_194030466.1">
    <property type="nucleotide sequence ID" value="NZ_JADEWZ010000024.1"/>
</dbReference>
<dbReference type="AlphaFoldDB" id="A0A8J7DZI8"/>
<feature type="domain" description="CHAT" evidence="4">
    <location>
        <begin position="783"/>
        <end position="1157"/>
    </location>
</feature>
<evidence type="ECO:0000256" key="2">
    <source>
        <dbReference type="ARBA" id="ARBA00022803"/>
    </source>
</evidence>
<dbReference type="GO" id="GO:0008318">
    <property type="term" value="F:protein prenyltransferase activity"/>
    <property type="evidence" value="ECO:0007669"/>
    <property type="project" value="InterPro"/>
</dbReference>
<dbReference type="PROSITE" id="PS50293">
    <property type="entry name" value="TPR_REGION"/>
    <property type="match status" value="2"/>
</dbReference>
<dbReference type="PROSITE" id="PS50005">
    <property type="entry name" value="TPR"/>
    <property type="match status" value="5"/>
</dbReference>
<evidence type="ECO:0000313" key="5">
    <source>
        <dbReference type="EMBL" id="MBE9117378.1"/>
    </source>
</evidence>
<evidence type="ECO:0000256" key="1">
    <source>
        <dbReference type="ARBA" id="ARBA00022737"/>
    </source>
</evidence>